<sequence length="218" mass="23440">MSLAINQLHVSAGEFTLAGISLAIPDGECAVLMGRSGVGKTTLMEAICGLRSVDAGSIVIDEVEISALRPSTRDIGLVPQDTVLFPHLTVREHLAFGPSLQGWRKSKTAKRVTTLADSLQLTELLDRKPKGLSGGEAQRVAIGRAIAGKPKLLCLDEALTGLDNKTHDAIMHLLKKVTEEENLTTLHITHREEEADFLGDLIYSLEDGAITLKVTSQI</sequence>
<dbReference type="EMBL" id="AP026866">
    <property type="protein sequence ID" value="BDS08594.1"/>
    <property type="molecule type" value="Genomic_DNA"/>
</dbReference>
<accession>A0AAT9FRR8</accession>
<keyword evidence="1" id="KW-0813">Transport</keyword>
<dbReference type="PANTHER" id="PTHR42781:SF4">
    <property type="entry name" value="SPERMIDINE_PUTRESCINE IMPORT ATP-BINDING PROTEIN POTA"/>
    <property type="match status" value="1"/>
</dbReference>
<dbReference type="InterPro" id="IPR027417">
    <property type="entry name" value="P-loop_NTPase"/>
</dbReference>
<evidence type="ECO:0000256" key="3">
    <source>
        <dbReference type="ARBA" id="ARBA00022840"/>
    </source>
</evidence>
<dbReference type="Gene3D" id="3.40.50.300">
    <property type="entry name" value="P-loop containing nucleotide triphosphate hydrolases"/>
    <property type="match status" value="1"/>
</dbReference>
<evidence type="ECO:0000256" key="2">
    <source>
        <dbReference type="ARBA" id="ARBA00022741"/>
    </source>
</evidence>
<dbReference type="InterPro" id="IPR017871">
    <property type="entry name" value="ABC_transporter-like_CS"/>
</dbReference>
<feature type="domain" description="ABC transporter" evidence="4">
    <location>
        <begin position="2"/>
        <end position="218"/>
    </location>
</feature>
<dbReference type="SUPFAM" id="SSF52540">
    <property type="entry name" value="P-loop containing nucleoside triphosphate hydrolases"/>
    <property type="match status" value="1"/>
</dbReference>
<dbReference type="Pfam" id="PF00005">
    <property type="entry name" value="ABC_tran"/>
    <property type="match status" value="1"/>
</dbReference>
<dbReference type="KEGG" id="osu:NT6N_36340"/>
<dbReference type="InterPro" id="IPR050093">
    <property type="entry name" value="ABC_SmlMolc_Importer"/>
</dbReference>
<dbReference type="SMART" id="SM00382">
    <property type="entry name" value="AAA"/>
    <property type="match status" value="1"/>
</dbReference>
<dbReference type="GO" id="GO:0005524">
    <property type="term" value="F:ATP binding"/>
    <property type="evidence" value="ECO:0007669"/>
    <property type="project" value="UniProtKB-KW"/>
</dbReference>
<evidence type="ECO:0000256" key="1">
    <source>
        <dbReference type="ARBA" id="ARBA00022448"/>
    </source>
</evidence>
<evidence type="ECO:0000259" key="4">
    <source>
        <dbReference type="PROSITE" id="PS50893"/>
    </source>
</evidence>
<name>A0AAT9FRR8_9BACT</name>
<dbReference type="GO" id="GO:0016887">
    <property type="term" value="F:ATP hydrolysis activity"/>
    <property type="evidence" value="ECO:0007669"/>
    <property type="project" value="InterPro"/>
</dbReference>
<gene>
    <name evidence="5" type="ORF">NT6N_36340</name>
</gene>
<dbReference type="PROSITE" id="PS00211">
    <property type="entry name" value="ABC_TRANSPORTER_1"/>
    <property type="match status" value="2"/>
</dbReference>
<proteinExistence type="predicted"/>
<dbReference type="InterPro" id="IPR003439">
    <property type="entry name" value="ABC_transporter-like_ATP-bd"/>
</dbReference>
<dbReference type="InterPro" id="IPR003593">
    <property type="entry name" value="AAA+_ATPase"/>
</dbReference>
<keyword evidence="3" id="KW-0067">ATP-binding</keyword>
<protein>
    <recommendedName>
        <fullName evidence="4">ABC transporter domain-containing protein</fullName>
    </recommendedName>
</protein>
<reference evidence="5" key="1">
    <citation type="submission" date="2024-07" db="EMBL/GenBank/DDBJ databases">
        <title>Complete genome sequence of Verrucomicrobiaceae bacterium NT6N.</title>
        <authorList>
            <person name="Huang C."/>
            <person name="Takami H."/>
            <person name="Hamasaki K."/>
        </authorList>
    </citation>
    <scope>NUCLEOTIDE SEQUENCE</scope>
    <source>
        <strain evidence="5">NT6N</strain>
    </source>
</reference>
<dbReference type="PROSITE" id="PS50893">
    <property type="entry name" value="ABC_TRANSPORTER_2"/>
    <property type="match status" value="1"/>
</dbReference>
<dbReference type="PANTHER" id="PTHR42781">
    <property type="entry name" value="SPERMIDINE/PUTRESCINE IMPORT ATP-BINDING PROTEIN POTA"/>
    <property type="match status" value="1"/>
</dbReference>
<organism evidence="5">
    <name type="scientific">Oceaniferula spumae</name>
    <dbReference type="NCBI Taxonomy" id="2979115"/>
    <lineage>
        <taxon>Bacteria</taxon>
        <taxon>Pseudomonadati</taxon>
        <taxon>Verrucomicrobiota</taxon>
        <taxon>Verrucomicrobiia</taxon>
        <taxon>Verrucomicrobiales</taxon>
        <taxon>Verrucomicrobiaceae</taxon>
        <taxon>Oceaniferula</taxon>
    </lineage>
</organism>
<keyword evidence="2" id="KW-0547">Nucleotide-binding</keyword>
<evidence type="ECO:0000313" key="5">
    <source>
        <dbReference type="EMBL" id="BDS08594.1"/>
    </source>
</evidence>
<dbReference type="AlphaFoldDB" id="A0AAT9FRR8"/>